<evidence type="ECO:0000256" key="7">
    <source>
        <dbReference type="ARBA" id="ARBA00035120"/>
    </source>
</evidence>
<keyword evidence="3 10" id="KW-0812">Transmembrane</keyword>
<comment type="activity regulation">
    <text evidence="10">Na(+) is not transported, but it plays an essential structural role and its presence is essential for fluoride channel function.</text>
</comment>
<reference evidence="12" key="1">
    <citation type="submission" date="2023-07" db="EMBL/GenBank/DDBJ databases">
        <title>Sequencing the genomes of 1000 actinobacteria strains.</title>
        <authorList>
            <person name="Klenk H.-P."/>
        </authorList>
    </citation>
    <scope>NUCLEOTIDE SEQUENCE</scope>
    <source>
        <strain evidence="12">DSM 45977</strain>
    </source>
</reference>
<evidence type="ECO:0000256" key="5">
    <source>
        <dbReference type="ARBA" id="ARBA00023136"/>
    </source>
</evidence>
<evidence type="ECO:0000256" key="1">
    <source>
        <dbReference type="ARBA" id="ARBA00004651"/>
    </source>
</evidence>
<evidence type="ECO:0000256" key="9">
    <source>
        <dbReference type="ARBA" id="ARBA00049940"/>
    </source>
</evidence>
<dbReference type="GO" id="GO:0046872">
    <property type="term" value="F:metal ion binding"/>
    <property type="evidence" value="ECO:0007669"/>
    <property type="project" value="UniProtKB-KW"/>
</dbReference>
<evidence type="ECO:0000256" key="3">
    <source>
        <dbReference type="ARBA" id="ARBA00022692"/>
    </source>
</evidence>
<evidence type="ECO:0000256" key="8">
    <source>
        <dbReference type="ARBA" id="ARBA00035585"/>
    </source>
</evidence>
<dbReference type="PANTHER" id="PTHR28259">
    <property type="entry name" value="FLUORIDE EXPORT PROTEIN 1-RELATED"/>
    <property type="match status" value="1"/>
</dbReference>
<feature type="binding site" evidence="10">
    <location>
        <position position="101"/>
    </location>
    <ligand>
        <name>Na(+)</name>
        <dbReference type="ChEBI" id="CHEBI:29101"/>
        <note>structural</note>
    </ligand>
</feature>
<keyword evidence="10" id="KW-0813">Transport</keyword>
<keyword evidence="10" id="KW-0406">Ion transport</keyword>
<dbReference type="Proteomes" id="UP001180845">
    <property type="component" value="Unassembled WGS sequence"/>
</dbReference>
<comment type="catalytic activity">
    <reaction evidence="8">
        <text>fluoride(in) = fluoride(out)</text>
        <dbReference type="Rhea" id="RHEA:76159"/>
        <dbReference type="ChEBI" id="CHEBI:17051"/>
    </reaction>
    <physiologicalReaction direction="left-to-right" evidence="8">
        <dbReference type="Rhea" id="RHEA:76160"/>
    </physiologicalReaction>
</comment>
<dbReference type="GO" id="GO:0062054">
    <property type="term" value="F:fluoride channel activity"/>
    <property type="evidence" value="ECO:0007669"/>
    <property type="project" value="UniProtKB-UniRule"/>
</dbReference>
<dbReference type="RefSeq" id="WP_310273274.1">
    <property type="nucleotide sequence ID" value="NZ_JAVDXW010000001.1"/>
</dbReference>
<evidence type="ECO:0000256" key="2">
    <source>
        <dbReference type="ARBA" id="ARBA00022475"/>
    </source>
</evidence>
<evidence type="ECO:0000256" key="6">
    <source>
        <dbReference type="ARBA" id="ARBA00023303"/>
    </source>
</evidence>
<name>A0AAE3ZDZ3_9ACTN</name>
<proteinExistence type="inferred from homology"/>
<protein>
    <recommendedName>
        <fullName evidence="10">Fluoride-specific ion channel FluC</fullName>
    </recommendedName>
</protein>
<comment type="caution">
    <text evidence="12">The sequence shown here is derived from an EMBL/GenBank/DDBJ whole genome shotgun (WGS) entry which is preliminary data.</text>
</comment>
<comment type="function">
    <text evidence="9 10">Fluoride-specific ion channel. Important for reducing fluoride concentration in the cell, thus reducing its toxicity.</text>
</comment>
<keyword evidence="6 10" id="KW-0407">Ion channel</keyword>
<keyword evidence="2 10" id="KW-1003">Cell membrane</keyword>
<feature type="transmembrane region" description="Helical" evidence="10">
    <location>
        <begin position="27"/>
        <end position="49"/>
    </location>
</feature>
<dbReference type="GO" id="GO:0005886">
    <property type="term" value="C:plasma membrane"/>
    <property type="evidence" value="ECO:0007669"/>
    <property type="project" value="UniProtKB-SubCell"/>
</dbReference>
<feature type="transmembrane region" description="Helical" evidence="10">
    <location>
        <begin position="55"/>
        <end position="79"/>
    </location>
</feature>
<organism evidence="12 13">
    <name type="scientific">Haloactinomyces albus</name>
    <dbReference type="NCBI Taxonomy" id="1352928"/>
    <lineage>
        <taxon>Bacteria</taxon>
        <taxon>Bacillati</taxon>
        <taxon>Actinomycetota</taxon>
        <taxon>Actinomycetes</taxon>
        <taxon>Actinopolysporales</taxon>
        <taxon>Actinopolysporaceae</taxon>
        <taxon>Haloactinomyces</taxon>
    </lineage>
</organism>
<keyword evidence="4 10" id="KW-1133">Transmembrane helix</keyword>
<feature type="transmembrane region" description="Helical" evidence="10">
    <location>
        <begin position="122"/>
        <end position="141"/>
    </location>
</feature>
<feature type="region of interest" description="Disordered" evidence="11">
    <location>
        <begin position="1"/>
        <end position="20"/>
    </location>
</feature>
<dbReference type="Pfam" id="PF02537">
    <property type="entry name" value="CRCB"/>
    <property type="match status" value="1"/>
</dbReference>
<keyword evidence="10" id="KW-0479">Metal-binding</keyword>
<evidence type="ECO:0000313" key="13">
    <source>
        <dbReference type="Proteomes" id="UP001180845"/>
    </source>
</evidence>
<sequence length="155" mass="16135">MSSDAASTEAVPEAPVAPRHRGPPWDVLSAVAVGGALGAVLRYGFSLLWPHQPGTFPWAVLSINVVGCLLMGALMCLITETVTTHRLVRPFLGVGMLGGFTTLSTHVLGTMNLVAAGHPGTAVVYVLVTVFGALLAVLAGVRGTRLLLRRKGDAR</sequence>
<comment type="subcellular location">
    <subcellularLocation>
        <location evidence="1 10">Cell membrane</location>
        <topology evidence="1 10">Multi-pass membrane protein</topology>
    </subcellularLocation>
</comment>
<evidence type="ECO:0000256" key="10">
    <source>
        <dbReference type="HAMAP-Rule" id="MF_00454"/>
    </source>
</evidence>
<keyword evidence="10" id="KW-0915">Sodium</keyword>
<gene>
    <name evidence="10" type="primary">fluC</name>
    <name evidence="10" type="synonym">crcB</name>
    <name evidence="12" type="ORF">JOF55_002252</name>
</gene>
<dbReference type="GO" id="GO:0140114">
    <property type="term" value="P:cellular detoxification of fluoride"/>
    <property type="evidence" value="ECO:0007669"/>
    <property type="project" value="UniProtKB-UniRule"/>
</dbReference>
<comment type="similarity">
    <text evidence="7 10">Belongs to the fluoride channel Fluc/FEX (TC 1.A.43) family.</text>
</comment>
<keyword evidence="13" id="KW-1185">Reference proteome</keyword>
<dbReference type="InterPro" id="IPR003691">
    <property type="entry name" value="FluC"/>
</dbReference>
<feature type="transmembrane region" description="Helical" evidence="10">
    <location>
        <begin position="91"/>
        <end position="116"/>
    </location>
</feature>
<dbReference type="AlphaFoldDB" id="A0AAE3ZDZ3"/>
<evidence type="ECO:0000256" key="4">
    <source>
        <dbReference type="ARBA" id="ARBA00022989"/>
    </source>
</evidence>
<accession>A0AAE3ZDZ3</accession>
<keyword evidence="5 10" id="KW-0472">Membrane</keyword>
<dbReference type="EMBL" id="JAVDXW010000001">
    <property type="protein sequence ID" value="MDR7302071.1"/>
    <property type="molecule type" value="Genomic_DNA"/>
</dbReference>
<evidence type="ECO:0000313" key="12">
    <source>
        <dbReference type="EMBL" id="MDR7302071.1"/>
    </source>
</evidence>
<feature type="binding site" evidence="10">
    <location>
        <position position="98"/>
    </location>
    <ligand>
        <name>Na(+)</name>
        <dbReference type="ChEBI" id="CHEBI:29101"/>
        <note>structural</note>
    </ligand>
</feature>
<dbReference type="PANTHER" id="PTHR28259:SF1">
    <property type="entry name" value="FLUORIDE EXPORT PROTEIN 1-RELATED"/>
    <property type="match status" value="1"/>
</dbReference>
<evidence type="ECO:0000256" key="11">
    <source>
        <dbReference type="SAM" id="MobiDB-lite"/>
    </source>
</evidence>
<dbReference type="HAMAP" id="MF_00454">
    <property type="entry name" value="FluC"/>
    <property type="match status" value="1"/>
</dbReference>